<dbReference type="Gene3D" id="1.10.600.10">
    <property type="entry name" value="Farnesyl Diphosphate Synthase"/>
    <property type="match status" value="1"/>
</dbReference>
<name>A0ABS5F6Z8_9PROT</name>
<dbReference type="RefSeq" id="WP_211856122.1">
    <property type="nucleotide sequence ID" value="NZ_JAAGBB010000054.1"/>
</dbReference>
<protein>
    <submittedName>
        <fullName evidence="1">Squalene/phytoene synthase family protein</fullName>
    </submittedName>
</protein>
<dbReference type="InterPro" id="IPR002060">
    <property type="entry name" value="Squ/phyt_synthse"/>
</dbReference>
<dbReference type="InterPro" id="IPR008949">
    <property type="entry name" value="Isoprenoid_synthase_dom_sf"/>
</dbReference>
<organism evidence="1 2">
    <name type="scientific">Plastoroseomonas hellenica</name>
    <dbReference type="NCBI Taxonomy" id="2687306"/>
    <lineage>
        <taxon>Bacteria</taxon>
        <taxon>Pseudomonadati</taxon>
        <taxon>Pseudomonadota</taxon>
        <taxon>Alphaproteobacteria</taxon>
        <taxon>Acetobacterales</taxon>
        <taxon>Acetobacteraceae</taxon>
        <taxon>Plastoroseomonas</taxon>
    </lineage>
</organism>
<dbReference type="EMBL" id="JAAGBB010000054">
    <property type="protein sequence ID" value="MBR0668347.1"/>
    <property type="molecule type" value="Genomic_DNA"/>
</dbReference>
<sequence>MAAPLSPIVALVRAADPDRFLATLFAPAAQREALFALTGFNHELARAREAASNPMAALIRLQWWRDAVEEARDGRPPRRHEVAEPLHAAIRAGLLDAADLLAMADAREAETAEEGIPSAGAFTAYLRGTAGGWSVAAGRALGVRGEALALLQRLGAAYGLGGVLRGVGRLAARGRCLLPADALAGAGLSMEAVIADPRAAAPLMRAMAEEGAARLAEARAEARRMLPRSAIAAALPAVLAAGDLRRAGDPLVVPGPRGLAARASVIMAGLRGRV</sequence>
<gene>
    <name evidence="1" type="ORF">GXW71_28605</name>
</gene>
<proteinExistence type="predicted"/>
<dbReference type="SUPFAM" id="SSF48576">
    <property type="entry name" value="Terpenoid synthases"/>
    <property type="match status" value="1"/>
</dbReference>
<comment type="caution">
    <text evidence="1">The sequence shown here is derived from an EMBL/GenBank/DDBJ whole genome shotgun (WGS) entry which is preliminary data.</text>
</comment>
<dbReference type="Pfam" id="PF00494">
    <property type="entry name" value="SQS_PSY"/>
    <property type="match status" value="1"/>
</dbReference>
<dbReference type="Proteomes" id="UP001196870">
    <property type="component" value="Unassembled WGS sequence"/>
</dbReference>
<evidence type="ECO:0000313" key="2">
    <source>
        <dbReference type="Proteomes" id="UP001196870"/>
    </source>
</evidence>
<accession>A0ABS5F6Z8</accession>
<reference evidence="2" key="1">
    <citation type="journal article" date="2021" name="Syst. Appl. Microbiol.">
        <title>Roseomonas hellenica sp. nov., isolated from roots of wild-growing Alkanna tinctoria.</title>
        <authorList>
            <person name="Rat A."/>
            <person name="Naranjo H.D."/>
            <person name="Lebbe L."/>
            <person name="Cnockaert M."/>
            <person name="Krigas N."/>
            <person name="Grigoriadou K."/>
            <person name="Maloupa E."/>
            <person name="Willems A."/>
        </authorList>
    </citation>
    <scope>NUCLEOTIDE SEQUENCE [LARGE SCALE GENOMIC DNA]</scope>
    <source>
        <strain evidence="2">LMG 31523</strain>
    </source>
</reference>
<keyword evidence="2" id="KW-1185">Reference proteome</keyword>
<evidence type="ECO:0000313" key="1">
    <source>
        <dbReference type="EMBL" id="MBR0668347.1"/>
    </source>
</evidence>